<dbReference type="PRINTS" id="PR00080">
    <property type="entry name" value="SDRFAMILY"/>
</dbReference>
<dbReference type="GO" id="GO:0004316">
    <property type="term" value="F:3-oxoacyl-[acyl-carrier-protein] reductase (NADPH) activity"/>
    <property type="evidence" value="ECO:0007669"/>
    <property type="project" value="UniProtKB-EC"/>
</dbReference>
<accession>A0A9X2MH34</accession>
<dbReference type="EMBL" id="JANJZL010000004">
    <property type="protein sequence ID" value="MCR2043923.1"/>
    <property type="molecule type" value="Genomic_DNA"/>
</dbReference>
<dbReference type="InterPro" id="IPR036291">
    <property type="entry name" value="NAD(P)-bd_dom_sf"/>
</dbReference>
<dbReference type="NCBIfam" id="NF009468">
    <property type="entry name" value="PRK12826.1-4"/>
    <property type="match status" value="1"/>
</dbReference>
<dbReference type="NCBIfam" id="NF004202">
    <property type="entry name" value="PRK05653.2-2"/>
    <property type="match status" value="1"/>
</dbReference>
<dbReference type="SMART" id="SM00822">
    <property type="entry name" value="PKS_KR"/>
    <property type="match status" value="1"/>
</dbReference>
<keyword evidence="2 4" id="KW-0560">Oxidoreductase</keyword>
<dbReference type="EC" id="1.1.1.100" evidence="4"/>
<dbReference type="GO" id="GO:0008206">
    <property type="term" value="P:bile acid metabolic process"/>
    <property type="evidence" value="ECO:0007669"/>
    <property type="project" value="UniProtKB-ARBA"/>
</dbReference>
<dbReference type="InterPro" id="IPR002347">
    <property type="entry name" value="SDR_fam"/>
</dbReference>
<dbReference type="InterPro" id="IPR050259">
    <property type="entry name" value="SDR"/>
</dbReference>
<protein>
    <submittedName>
        <fullName evidence="4">3-oxoacyl-ACP reductase FabG</fullName>
        <ecNumber evidence="4">1.1.1.100</ecNumber>
    </submittedName>
</protein>
<evidence type="ECO:0000259" key="3">
    <source>
        <dbReference type="SMART" id="SM00822"/>
    </source>
</evidence>
<dbReference type="FunFam" id="3.40.50.720:FF:000084">
    <property type="entry name" value="Short-chain dehydrogenase reductase"/>
    <property type="match status" value="1"/>
</dbReference>
<dbReference type="PANTHER" id="PTHR42879">
    <property type="entry name" value="3-OXOACYL-(ACYL-CARRIER-PROTEIN) REDUCTASE"/>
    <property type="match status" value="1"/>
</dbReference>
<dbReference type="RefSeq" id="WP_042683051.1">
    <property type="nucleotide sequence ID" value="NZ_CABKTM010000049.1"/>
</dbReference>
<evidence type="ECO:0000313" key="5">
    <source>
        <dbReference type="Proteomes" id="UP001142078"/>
    </source>
</evidence>
<organism evidence="4 5">
    <name type="scientific">Anaerosalibacter massiliensis</name>
    <dbReference type="NCBI Taxonomy" id="1347392"/>
    <lineage>
        <taxon>Bacteria</taxon>
        <taxon>Bacillati</taxon>
        <taxon>Bacillota</taxon>
        <taxon>Tissierellia</taxon>
        <taxon>Tissierellales</taxon>
        <taxon>Sporanaerobacteraceae</taxon>
        <taxon>Anaerosalibacter</taxon>
    </lineage>
</organism>
<dbReference type="SUPFAM" id="SSF51735">
    <property type="entry name" value="NAD(P)-binding Rossmann-fold domains"/>
    <property type="match status" value="1"/>
</dbReference>
<evidence type="ECO:0000256" key="2">
    <source>
        <dbReference type="ARBA" id="ARBA00023002"/>
    </source>
</evidence>
<dbReference type="NCBIfam" id="NF009466">
    <property type="entry name" value="PRK12826.1-2"/>
    <property type="match status" value="1"/>
</dbReference>
<keyword evidence="5" id="KW-1185">Reference proteome</keyword>
<dbReference type="PRINTS" id="PR00081">
    <property type="entry name" value="GDHRDH"/>
</dbReference>
<dbReference type="CDD" id="cd05233">
    <property type="entry name" value="SDR_c"/>
    <property type="match status" value="1"/>
</dbReference>
<gene>
    <name evidence="4" type="primary">fabG</name>
    <name evidence="4" type="ORF">NSA23_07285</name>
</gene>
<dbReference type="AlphaFoldDB" id="A0A9X2MH34"/>
<dbReference type="OrthoDB" id="9803333at2"/>
<dbReference type="Gene3D" id="3.40.50.720">
    <property type="entry name" value="NAD(P)-binding Rossmann-like Domain"/>
    <property type="match status" value="1"/>
</dbReference>
<evidence type="ECO:0000256" key="1">
    <source>
        <dbReference type="ARBA" id="ARBA00006484"/>
    </source>
</evidence>
<dbReference type="PROSITE" id="PS00061">
    <property type="entry name" value="ADH_SHORT"/>
    <property type="match status" value="1"/>
</dbReference>
<dbReference type="Proteomes" id="UP001142078">
    <property type="component" value="Unassembled WGS sequence"/>
</dbReference>
<dbReference type="InterPro" id="IPR057326">
    <property type="entry name" value="KR_dom"/>
</dbReference>
<reference evidence="4" key="1">
    <citation type="submission" date="2022-07" db="EMBL/GenBank/DDBJ databases">
        <title>Enhanced cultured diversity of the mouse gut microbiota enables custom-made synthetic communities.</title>
        <authorList>
            <person name="Afrizal A."/>
        </authorList>
    </citation>
    <scope>NUCLEOTIDE SEQUENCE</scope>
    <source>
        <strain evidence="4">DSM 29482</strain>
    </source>
</reference>
<comment type="similarity">
    <text evidence="1">Belongs to the short-chain dehydrogenases/reductases (SDR) family.</text>
</comment>
<dbReference type="NCBIfam" id="NF005559">
    <property type="entry name" value="PRK07231.1"/>
    <property type="match status" value="1"/>
</dbReference>
<feature type="domain" description="Ketoreductase" evidence="3">
    <location>
        <begin position="8"/>
        <end position="188"/>
    </location>
</feature>
<dbReference type="PANTHER" id="PTHR42879:SF2">
    <property type="entry name" value="3-OXOACYL-[ACYL-CARRIER-PROTEIN] REDUCTASE FABG"/>
    <property type="match status" value="1"/>
</dbReference>
<sequence>MAKRMEDKVVIITGGAKGIGKGISNVFAKEGGKILIVVRSEETAKKAVEEIKEKGGEASYFIGDVSKEKDMNKMAETCIERYGKIDVLCHNAGIFPEKRLEDMTIEDWDLVNNINLRGTFLTVKACLPYMKKQKYGRIVITSSITGNKVGNPGLTHYAASKGGVNGFIKSAAIELAKDNITVNGVEPGNIMTEGMSSQLGEEYIKAQEASIPMGKLGEPEDIGYATLFLASDEAKYITGQTITVDGGQILPESKFDVN</sequence>
<proteinExistence type="inferred from homology"/>
<evidence type="ECO:0000313" key="4">
    <source>
        <dbReference type="EMBL" id="MCR2043923.1"/>
    </source>
</evidence>
<comment type="caution">
    <text evidence="4">The sequence shown here is derived from an EMBL/GenBank/DDBJ whole genome shotgun (WGS) entry which is preliminary data.</text>
</comment>
<dbReference type="InterPro" id="IPR020904">
    <property type="entry name" value="Sc_DH/Rdtase_CS"/>
</dbReference>
<name>A0A9X2MH34_9FIRM</name>
<dbReference type="Pfam" id="PF13561">
    <property type="entry name" value="adh_short_C2"/>
    <property type="match status" value="1"/>
</dbReference>